<protein>
    <recommendedName>
        <fullName evidence="5">DUF4148 domain-containing protein</fullName>
    </recommendedName>
</protein>
<evidence type="ECO:0000256" key="1">
    <source>
        <dbReference type="SAM" id="MobiDB-lite"/>
    </source>
</evidence>
<feature type="region of interest" description="Disordered" evidence="1">
    <location>
        <begin position="83"/>
        <end position="108"/>
    </location>
</feature>
<name>A0A6J5FH45_9BURK</name>
<dbReference type="Proteomes" id="UP000494252">
    <property type="component" value="Unassembled WGS sequence"/>
</dbReference>
<sequence length="108" mass="11478">MGCLGAPTANHEPLLKSHMKSLIRMAFAVALIAPALSHAAESLTHAQVRAELIQLEEAGYNPADDNDYPHNLKHAQTIVAQQNEARTAYGSDAAGVSQSSNKTQSGEK</sequence>
<dbReference type="InterPro" id="IPR025421">
    <property type="entry name" value="DUF4148"/>
</dbReference>
<gene>
    <name evidence="3" type="ORF">LMG27177_00391</name>
</gene>
<evidence type="ECO:0000313" key="3">
    <source>
        <dbReference type="EMBL" id="CAB3777507.1"/>
    </source>
</evidence>
<keyword evidence="4" id="KW-1185">Reference proteome</keyword>
<feature type="signal peptide" evidence="2">
    <location>
        <begin position="1"/>
        <end position="39"/>
    </location>
</feature>
<reference evidence="3 4" key="1">
    <citation type="submission" date="2020-04" db="EMBL/GenBank/DDBJ databases">
        <authorList>
            <person name="De Canck E."/>
        </authorList>
    </citation>
    <scope>NUCLEOTIDE SEQUENCE [LARGE SCALE GENOMIC DNA]</scope>
    <source>
        <strain evidence="3 4">LMG 27177</strain>
    </source>
</reference>
<feature type="compositionally biased region" description="Polar residues" evidence="1">
    <location>
        <begin position="96"/>
        <end position="108"/>
    </location>
</feature>
<dbReference type="EMBL" id="CADIKI010000001">
    <property type="protein sequence ID" value="CAB3777507.1"/>
    <property type="molecule type" value="Genomic_DNA"/>
</dbReference>
<dbReference type="AlphaFoldDB" id="A0A6J5FH45"/>
<evidence type="ECO:0008006" key="5">
    <source>
        <dbReference type="Google" id="ProtNLM"/>
    </source>
</evidence>
<feature type="chain" id="PRO_5026687116" description="DUF4148 domain-containing protein" evidence="2">
    <location>
        <begin position="40"/>
        <end position="108"/>
    </location>
</feature>
<keyword evidence="2" id="KW-0732">Signal</keyword>
<evidence type="ECO:0000313" key="4">
    <source>
        <dbReference type="Proteomes" id="UP000494252"/>
    </source>
</evidence>
<organism evidence="3 4">
    <name type="scientific">Paraburkholderia fynbosensis</name>
    <dbReference type="NCBI Taxonomy" id="1200993"/>
    <lineage>
        <taxon>Bacteria</taxon>
        <taxon>Pseudomonadati</taxon>
        <taxon>Pseudomonadota</taxon>
        <taxon>Betaproteobacteria</taxon>
        <taxon>Burkholderiales</taxon>
        <taxon>Burkholderiaceae</taxon>
        <taxon>Paraburkholderia</taxon>
    </lineage>
</organism>
<dbReference type="Pfam" id="PF13663">
    <property type="entry name" value="DUF4148"/>
    <property type="match status" value="1"/>
</dbReference>
<evidence type="ECO:0000256" key="2">
    <source>
        <dbReference type="SAM" id="SignalP"/>
    </source>
</evidence>
<proteinExistence type="predicted"/>
<accession>A0A6J5FH45</accession>